<dbReference type="KEGG" id="hrr:HZS55_21505"/>
<evidence type="ECO:0000256" key="1">
    <source>
        <dbReference type="ARBA" id="ARBA00005854"/>
    </source>
</evidence>
<dbReference type="Pfam" id="PF02826">
    <property type="entry name" value="2-Hacid_dh_C"/>
    <property type="match status" value="1"/>
</dbReference>
<keyword evidence="3" id="KW-0520">NAD</keyword>
<proteinExistence type="inferred from homology"/>
<protein>
    <submittedName>
        <fullName evidence="7">C-terminal binding protein</fullName>
    </submittedName>
</protein>
<accession>A0A7D5T8A6</accession>
<dbReference type="GeneID" id="56080498"/>
<reference evidence="7 8" key="1">
    <citation type="submission" date="2020-07" db="EMBL/GenBank/DDBJ databases">
        <title>Halosimplex pelagicum sp. nov. and Halosimplex rubrum sp. nov., isolated from salted brown alga Laminaria, and emended description of the genus Halosimplex.</title>
        <authorList>
            <person name="Cui H."/>
        </authorList>
    </citation>
    <scope>NUCLEOTIDE SEQUENCE [LARGE SCALE GENOMIC DNA]</scope>
    <source>
        <strain evidence="7 8">R27</strain>
    </source>
</reference>
<dbReference type="AlphaFoldDB" id="A0A7D5T8A6"/>
<feature type="domain" description="D-isomer specific 2-hydroxyacid dehydrogenase catalytic" evidence="5">
    <location>
        <begin position="23"/>
        <end position="313"/>
    </location>
</feature>
<feature type="domain" description="D-isomer specific 2-hydroxyacid dehydrogenase NAD-binding" evidence="6">
    <location>
        <begin position="107"/>
        <end position="282"/>
    </location>
</feature>
<name>A0A7D5T8A6_9EURY</name>
<dbReference type="SUPFAM" id="SSF52283">
    <property type="entry name" value="Formate/glycerate dehydrogenase catalytic domain-like"/>
    <property type="match status" value="1"/>
</dbReference>
<dbReference type="InterPro" id="IPR036291">
    <property type="entry name" value="NAD(P)-bd_dom_sf"/>
</dbReference>
<dbReference type="Gene3D" id="3.40.50.720">
    <property type="entry name" value="NAD(P)-binding Rossmann-like Domain"/>
    <property type="match status" value="2"/>
</dbReference>
<dbReference type="InterPro" id="IPR006140">
    <property type="entry name" value="D-isomer_DH_NAD-bd"/>
</dbReference>
<evidence type="ECO:0000259" key="6">
    <source>
        <dbReference type="Pfam" id="PF02826"/>
    </source>
</evidence>
<sequence>MEAVASDDPMIDAELLGERLGPDATVTVAETDTVDAVREAAADADALVADVSTPVTAEVLDACPDLRIVARAGVGVDTIDVGAAAERDVVVTNVPEYCTEEVATHTVALLLACLRSLGRYDRDVKTGGWDWRAGGEIHRLSGLTLGFVSYGPIARRVRELVAGFGVDAVAYDPYVDAEEMAADEVEKVDFDQLLDRTDLLSVNAPLTEETRDAVDAAAFERLVDHAVVVNTGRGGVVDEAALADALEAGEVAAAGLDVFAEEPPEGSPLFDRDDAILTPHAAWYSEEARADLHETVAANVRAALADETPPDRIDPELDWV</sequence>
<comment type="similarity">
    <text evidence="1 4">Belongs to the D-isomer specific 2-hydroxyacid dehydrogenase family.</text>
</comment>
<dbReference type="Proteomes" id="UP000509667">
    <property type="component" value="Chromosome"/>
</dbReference>
<dbReference type="GO" id="GO:0003714">
    <property type="term" value="F:transcription corepressor activity"/>
    <property type="evidence" value="ECO:0007669"/>
    <property type="project" value="InterPro"/>
</dbReference>
<dbReference type="OrthoDB" id="34275at2157"/>
<dbReference type="PANTHER" id="PTHR43761">
    <property type="entry name" value="D-ISOMER SPECIFIC 2-HYDROXYACID DEHYDROGENASE FAMILY PROTEIN (AFU_ORTHOLOGUE AFUA_1G13630)"/>
    <property type="match status" value="1"/>
</dbReference>
<keyword evidence="2 4" id="KW-0560">Oxidoreductase</keyword>
<evidence type="ECO:0000259" key="5">
    <source>
        <dbReference type="Pfam" id="PF00389"/>
    </source>
</evidence>
<evidence type="ECO:0000313" key="7">
    <source>
        <dbReference type="EMBL" id="QLH79709.1"/>
    </source>
</evidence>
<dbReference type="RefSeq" id="WP_179909573.1">
    <property type="nucleotide sequence ID" value="NZ_CP058910.1"/>
</dbReference>
<organism evidence="7 8">
    <name type="scientific">Halosimplex rubrum</name>
    <dbReference type="NCBI Taxonomy" id="869889"/>
    <lineage>
        <taxon>Archaea</taxon>
        <taxon>Methanobacteriati</taxon>
        <taxon>Methanobacteriota</taxon>
        <taxon>Stenosarchaea group</taxon>
        <taxon>Halobacteria</taxon>
        <taxon>Halobacteriales</taxon>
        <taxon>Haloarculaceae</taxon>
        <taxon>Halosimplex</taxon>
    </lineage>
</organism>
<dbReference type="SUPFAM" id="SSF51735">
    <property type="entry name" value="NAD(P)-binding Rossmann-fold domains"/>
    <property type="match status" value="1"/>
</dbReference>
<dbReference type="InterPro" id="IPR050418">
    <property type="entry name" value="D-iso_2-hydroxyacid_DH_PdxB"/>
</dbReference>
<dbReference type="CDD" id="cd05299">
    <property type="entry name" value="CtBP_dh"/>
    <property type="match status" value="1"/>
</dbReference>
<gene>
    <name evidence="7" type="ORF">HZS55_21505</name>
</gene>
<dbReference type="PANTHER" id="PTHR43761:SF1">
    <property type="entry name" value="D-ISOMER SPECIFIC 2-HYDROXYACID DEHYDROGENASE CATALYTIC DOMAIN-CONTAINING PROTEIN-RELATED"/>
    <property type="match status" value="1"/>
</dbReference>
<evidence type="ECO:0000313" key="8">
    <source>
        <dbReference type="Proteomes" id="UP000509667"/>
    </source>
</evidence>
<dbReference type="InterPro" id="IPR006139">
    <property type="entry name" value="D-isomer_2_OHA_DH_cat_dom"/>
</dbReference>
<keyword evidence="8" id="KW-1185">Reference proteome</keyword>
<evidence type="ECO:0000256" key="4">
    <source>
        <dbReference type="RuleBase" id="RU003719"/>
    </source>
</evidence>
<dbReference type="Pfam" id="PF00389">
    <property type="entry name" value="2-Hacid_dh"/>
    <property type="match status" value="1"/>
</dbReference>
<dbReference type="InterPro" id="IPR043322">
    <property type="entry name" value="CtBP"/>
</dbReference>
<dbReference type="GO" id="GO:0016616">
    <property type="term" value="F:oxidoreductase activity, acting on the CH-OH group of donors, NAD or NADP as acceptor"/>
    <property type="evidence" value="ECO:0007669"/>
    <property type="project" value="InterPro"/>
</dbReference>
<dbReference type="GO" id="GO:0051287">
    <property type="term" value="F:NAD binding"/>
    <property type="evidence" value="ECO:0007669"/>
    <property type="project" value="InterPro"/>
</dbReference>
<evidence type="ECO:0000256" key="2">
    <source>
        <dbReference type="ARBA" id="ARBA00023002"/>
    </source>
</evidence>
<evidence type="ECO:0000256" key="3">
    <source>
        <dbReference type="ARBA" id="ARBA00023027"/>
    </source>
</evidence>
<dbReference type="EMBL" id="CP058910">
    <property type="protein sequence ID" value="QLH79709.1"/>
    <property type="molecule type" value="Genomic_DNA"/>
</dbReference>